<dbReference type="KEGG" id="strr:EKD16_12730"/>
<dbReference type="RefSeq" id="WP_131098526.1">
    <property type="nucleotide sequence ID" value="NZ_CP036455.1"/>
</dbReference>
<evidence type="ECO:0000256" key="1">
    <source>
        <dbReference type="SAM" id="MobiDB-lite"/>
    </source>
</evidence>
<evidence type="ECO:0000313" key="3">
    <source>
        <dbReference type="Proteomes" id="UP000292235"/>
    </source>
</evidence>
<keyword evidence="3" id="KW-1185">Reference proteome</keyword>
<accession>A0A4P6Q180</accession>
<evidence type="ECO:0000313" key="2">
    <source>
        <dbReference type="EMBL" id="QBI54328.1"/>
    </source>
</evidence>
<feature type="region of interest" description="Disordered" evidence="1">
    <location>
        <begin position="1"/>
        <end position="63"/>
    </location>
</feature>
<organism evidence="2 3">
    <name type="scientific">Streptomonospora litoralis</name>
    <dbReference type="NCBI Taxonomy" id="2498135"/>
    <lineage>
        <taxon>Bacteria</taxon>
        <taxon>Bacillati</taxon>
        <taxon>Actinomycetota</taxon>
        <taxon>Actinomycetes</taxon>
        <taxon>Streptosporangiales</taxon>
        <taxon>Nocardiopsidaceae</taxon>
        <taxon>Streptomonospora</taxon>
    </lineage>
</organism>
<name>A0A4P6Q180_9ACTN</name>
<reference evidence="2 3" key="1">
    <citation type="submission" date="2019-02" db="EMBL/GenBank/DDBJ databases">
        <authorList>
            <person name="Khodamoradi S."/>
            <person name="Hahnke R.L."/>
            <person name="Kaempfer P."/>
            <person name="Schumann P."/>
            <person name="Rohde M."/>
            <person name="Steinert M."/>
            <person name="Luzhetskyy A."/>
            <person name="Wink J."/>
            <person name="Ruckert C."/>
        </authorList>
    </citation>
    <scope>NUCLEOTIDE SEQUENCE [LARGE SCALE GENOMIC DNA]</scope>
    <source>
        <strain evidence="2 3">M2</strain>
    </source>
</reference>
<dbReference type="Proteomes" id="UP000292235">
    <property type="component" value="Chromosome"/>
</dbReference>
<feature type="compositionally biased region" description="Basic and acidic residues" evidence="1">
    <location>
        <begin position="30"/>
        <end position="50"/>
    </location>
</feature>
<gene>
    <name evidence="2" type="ORF">EKD16_12730</name>
</gene>
<sequence length="63" mass="6766">MPATAHDMAIELRHNRPHPAATPLGAPVPTEERERLAARTDTERLDDCPDKAVPVGAADDPSD</sequence>
<protein>
    <submittedName>
        <fullName evidence="2">Uncharacterized protein</fullName>
    </submittedName>
</protein>
<proteinExistence type="predicted"/>
<dbReference type="EMBL" id="CP036455">
    <property type="protein sequence ID" value="QBI54328.1"/>
    <property type="molecule type" value="Genomic_DNA"/>
</dbReference>
<dbReference type="AlphaFoldDB" id="A0A4P6Q180"/>